<keyword evidence="2" id="KW-0812">Transmembrane</keyword>
<keyword evidence="2" id="KW-0472">Membrane</keyword>
<evidence type="ECO:0000313" key="4">
    <source>
        <dbReference type="Proteomes" id="UP000019473"/>
    </source>
</evidence>
<dbReference type="AlphaFoldDB" id="W9W3Z4"/>
<dbReference type="STRING" id="1182544.W9W3Z4"/>
<dbReference type="GeneID" id="19177717"/>
<evidence type="ECO:0000313" key="3">
    <source>
        <dbReference type="EMBL" id="EXJ62678.1"/>
    </source>
</evidence>
<dbReference type="RefSeq" id="XP_007755332.1">
    <property type="nucleotide sequence ID" value="XM_007757142.1"/>
</dbReference>
<accession>W9W3Z4</accession>
<organism evidence="3 4">
    <name type="scientific">Cladophialophora yegresii CBS 114405</name>
    <dbReference type="NCBI Taxonomy" id="1182544"/>
    <lineage>
        <taxon>Eukaryota</taxon>
        <taxon>Fungi</taxon>
        <taxon>Dikarya</taxon>
        <taxon>Ascomycota</taxon>
        <taxon>Pezizomycotina</taxon>
        <taxon>Eurotiomycetes</taxon>
        <taxon>Chaetothyriomycetidae</taxon>
        <taxon>Chaetothyriales</taxon>
        <taxon>Herpotrichiellaceae</taxon>
        <taxon>Cladophialophora</taxon>
    </lineage>
</organism>
<evidence type="ECO:0000256" key="1">
    <source>
        <dbReference type="SAM" id="MobiDB-lite"/>
    </source>
</evidence>
<dbReference type="Proteomes" id="UP000019473">
    <property type="component" value="Unassembled WGS sequence"/>
</dbReference>
<feature type="compositionally biased region" description="Basic and acidic residues" evidence="1">
    <location>
        <begin position="307"/>
        <end position="322"/>
    </location>
</feature>
<dbReference type="EMBL" id="AMGW01000002">
    <property type="protein sequence ID" value="EXJ62678.1"/>
    <property type="molecule type" value="Genomic_DNA"/>
</dbReference>
<dbReference type="HOGENOM" id="CLU_044362_0_0_1"/>
<gene>
    <name evidence="3" type="ORF">A1O7_03116</name>
</gene>
<dbReference type="OrthoDB" id="10442063at2759"/>
<keyword evidence="4" id="KW-1185">Reference proteome</keyword>
<feature type="region of interest" description="Disordered" evidence="1">
    <location>
        <begin position="274"/>
        <end position="337"/>
    </location>
</feature>
<reference evidence="3 4" key="1">
    <citation type="submission" date="2013-03" db="EMBL/GenBank/DDBJ databases">
        <title>The Genome Sequence of Cladophialophora yegresii CBS 114405.</title>
        <authorList>
            <consortium name="The Broad Institute Genomics Platform"/>
            <person name="Cuomo C."/>
            <person name="de Hoog S."/>
            <person name="Gorbushina A."/>
            <person name="Walker B."/>
            <person name="Young S.K."/>
            <person name="Zeng Q."/>
            <person name="Gargeya S."/>
            <person name="Fitzgerald M."/>
            <person name="Haas B."/>
            <person name="Abouelleil A."/>
            <person name="Allen A.W."/>
            <person name="Alvarado L."/>
            <person name="Arachchi H.M."/>
            <person name="Berlin A.M."/>
            <person name="Chapman S.B."/>
            <person name="Gainer-Dewar J."/>
            <person name="Goldberg J."/>
            <person name="Griggs A."/>
            <person name="Gujja S."/>
            <person name="Hansen M."/>
            <person name="Howarth C."/>
            <person name="Imamovic A."/>
            <person name="Ireland A."/>
            <person name="Larimer J."/>
            <person name="McCowan C."/>
            <person name="Murphy C."/>
            <person name="Pearson M."/>
            <person name="Poon T.W."/>
            <person name="Priest M."/>
            <person name="Roberts A."/>
            <person name="Saif S."/>
            <person name="Shea T."/>
            <person name="Sisk P."/>
            <person name="Sykes S."/>
            <person name="Wortman J."/>
            <person name="Nusbaum C."/>
            <person name="Birren B."/>
        </authorList>
    </citation>
    <scope>NUCLEOTIDE SEQUENCE [LARGE SCALE GENOMIC DNA]</scope>
    <source>
        <strain evidence="3 4">CBS 114405</strain>
    </source>
</reference>
<keyword evidence="2" id="KW-1133">Transmembrane helix</keyword>
<sequence length="337" mass="39303">MTTTVAIWVGHNVQLRNTPGKKSVVTLFFDDPPAIRDLNDRLLGCYAFVHPPNETLDLHHFNRLQYCPANIFYDLDVLFNDLNNVVEQYRWLCVCQENSDQSMLSPLQQVGALYQGTKEIPIVKEEVEFHRIVRKKLMMFVDSRLQELSEDLKPRRGSGVTPSRTSDQTWQWTQEMRTNVRFRDRLEDLGDDLDRYTSRLDMLSGRLQSFVYLAIWGMTDFHTDPIYFLPIVIIVFIVSALYLFVYQCIINNVHRNFQSSIDLNRLGDNPYYDEAAEGREARKDTRARSHRPGRNGRESDAFTVRRNPQERTAQERPGHQGEGRCIVVERVTSQPRS</sequence>
<comment type="caution">
    <text evidence="3">The sequence shown here is derived from an EMBL/GenBank/DDBJ whole genome shotgun (WGS) entry which is preliminary data.</text>
</comment>
<proteinExistence type="predicted"/>
<evidence type="ECO:0000256" key="2">
    <source>
        <dbReference type="SAM" id="Phobius"/>
    </source>
</evidence>
<protein>
    <submittedName>
        <fullName evidence="3">Uncharacterized protein</fullName>
    </submittedName>
</protein>
<name>W9W3Z4_9EURO</name>
<feature type="transmembrane region" description="Helical" evidence="2">
    <location>
        <begin position="225"/>
        <end position="245"/>
    </location>
</feature>
<feature type="compositionally biased region" description="Basic and acidic residues" evidence="1">
    <location>
        <begin position="276"/>
        <end position="287"/>
    </location>
</feature>
<dbReference type="VEuPathDB" id="FungiDB:A1O7_03116"/>